<proteinExistence type="predicted"/>
<organism evidence="1 2">
    <name type="scientific">Ditylenchus dipsaci</name>
    <dbReference type="NCBI Taxonomy" id="166011"/>
    <lineage>
        <taxon>Eukaryota</taxon>
        <taxon>Metazoa</taxon>
        <taxon>Ecdysozoa</taxon>
        <taxon>Nematoda</taxon>
        <taxon>Chromadorea</taxon>
        <taxon>Rhabditida</taxon>
        <taxon>Tylenchina</taxon>
        <taxon>Tylenchomorpha</taxon>
        <taxon>Sphaerularioidea</taxon>
        <taxon>Anguinidae</taxon>
        <taxon>Anguininae</taxon>
        <taxon>Ditylenchus</taxon>
    </lineage>
</organism>
<dbReference type="Proteomes" id="UP000887574">
    <property type="component" value="Unplaced"/>
</dbReference>
<accession>A0A915E9F8</accession>
<keyword evidence="1" id="KW-1185">Reference proteome</keyword>
<dbReference type="AlphaFoldDB" id="A0A915E9F8"/>
<protein>
    <submittedName>
        <fullName evidence="2">Uncharacterized protein</fullName>
    </submittedName>
</protein>
<evidence type="ECO:0000313" key="2">
    <source>
        <dbReference type="WBParaSite" id="jg377"/>
    </source>
</evidence>
<sequence>MQLCEADKDAFVRSLASPVSDEIEDAISNGRDVDIPPPANKSSEYKKYYCMTCEVAKQSSRRSSDVFDSSDISLTFFDFKDENLPIFDNVETIK</sequence>
<name>A0A915E9F8_9BILA</name>
<evidence type="ECO:0000313" key="1">
    <source>
        <dbReference type="Proteomes" id="UP000887574"/>
    </source>
</evidence>
<reference evidence="2" key="1">
    <citation type="submission" date="2022-11" db="UniProtKB">
        <authorList>
            <consortium name="WormBaseParasite"/>
        </authorList>
    </citation>
    <scope>IDENTIFICATION</scope>
</reference>
<dbReference type="WBParaSite" id="jg377">
    <property type="protein sequence ID" value="jg377"/>
    <property type="gene ID" value="jg377"/>
</dbReference>